<keyword evidence="8" id="KW-1185">Reference proteome</keyword>
<dbReference type="PANTHER" id="PTHR43179:SF12">
    <property type="entry name" value="GALACTOFURANOSYLTRANSFERASE GLFT2"/>
    <property type="match status" value="1"/>
</dbReference>
<evidence type="ECO:0000313" key="7">
    <source>
        <dbReference type="EMBL" id="QDB78483.1"/>
    </source>
</evidence>
<keyword evidence="3" id="KW-0328">Glycosyltransferase</keyword>
<evidence type="ECO:0000256" key="5">
    <source>
        <dbReference type="SAM" id="Phobius"/>
    </source>
</evidence>
<keyword evidence="5" id="KW-0472">Membrane</keyword>
<feature type="domain" description="Glycosyltransferase 2-like" evidence="6">
    <location>
        <begin position="18"/>
        <end position="147"/>
    </location>
</feature>
<sequence>MSHAGVTAVVVTYEPQVEVTGPLLTALAEQCGAVVVVDNGSAPQRLDALRAECDRVGAELLALPVNQGIAAAQNLGIARAAGAEHVLLMDQDSLPAPDMVDRLVAAVHAAVAEGHAVGAVGPVSADTRSTTEQMVYVSRRWGPRRATAQELAAERVETAFLLASGCLVPAPVLEHVGLMNEAWFIDHVDLEWGLRARRAGYTLYAVPGAHLDHSLGDRLTKLPGRAQEVHVHSPVRTYYLARNTVLLIRSGLLGGRWSVGYVVWLAKYVAFNALLAAPRRERVRRMAQGLRDGLLGRTGPAPR</sequence>
<proteinExistence type="inferred from homology"/>
<comment type="similarity">
    <text evidence="2">Belongs to the glycosyltransferase 2 family.</text>
</comment>
<accession>A0ABX5VK24</accession>
<dbReference type="Proteomes" id="UP000313948">
    <property type="component" value="Chromosome"/>
</dbReference>
<protein>
    <submittedName>
        <fullName evidence="7">Glycosyltransferase family 2 protein</fullName>
    </submittedName>
</protein>
<evidence type="ECO:0000313" key="8">
    <source>
        <dbReference type="Proteomes" id="UP000313948"/>
    </source>
</evidence>
<gene>
    <name evidence="7" type="ORF">FE251_03140</name>
</gene>
<keyword evidence="5" id="KW-0812">Transmembrane</keyword>
<dbReference type="EMBL" id="CP040899">
    <property type="protein sequence ID" value="QDB78483.1"/>
    <property type="molecule type" value="Genomic_DNA"/>
</dbReference>
<reference evidence="7 8" key="1">
    <citation type="submission" date="2019-05" db="EMBL/GenBank/DDBJ databases">
        <title>Georgenia *** sp. nov., and Georgenia *** sp. nov., isolated from the intestinal contents of plateau pika (Ochotona curzoniae) in the Qinghai-Tibet plateau of China.</title>
        <authorList>
            <person name="Tian Z."/>
        </authorList>
    </citation>
    <scope>NUCLEOTIDE SEQUENCE [LARGE SCALE GENOMIC DNA]</scope>
    <source>
        <strain evidence="7 8">Z294</strain>
    </source>
</reference>
<keyword evidence="4" id="KW-0808">Transferase</keyword>
<dbReference type="RefSeq" id="WP_139947812.1">
    <property type="nucleotide sequence ID" value="NZ_CP040899.1"/>
</dbReference>
<dbReference type="SUPFAM" id="SSF53448">
    <property type="entry name" value="Nucleotide-diphospho-sugar transferases"/>
    <property type="match status" value="1"/>
</dbReference>
<feature type="transmembrane region" description="Helical" evidence="5">
    <location>
        <begin position="257"/>
        <end position="277"/>
    </location>
</feature>
<dbReference type="Pfam" id="PF00535">
    <property type="entry name" value="Glycos_transf_2"/>
    <property type="match status" value="1"/>
</dbReference>
<dbReference type="CDD" id="cd02526">
    <property type="entry name" value="GT2_RfbF_like"/>
    <property type="match status" value="1"/>
</dbReference>
<evidence type="ECO:0000256" key="3">
    <source>
        <dbReference type="ARBA" id="ARBA00022676"/>
    </source>
</evidence>
<dbReference type="InterPro" id="IPR001173">
    <property type="entry name" value="Glyco_trans_2-like"/>
</dbReference>
<comment type="pathway">
    <text evidence="1">Cell wall biogenesis; cell wall polysaccharide biosynthesis.</text>
</comment>
<evidence type="ECO:0000256" key="1">
    <source>
        <dbReference type="ARBA" id="ARBA00004776"/>
    </source>
</evidence>
<evidence type="ECO:0000256" key="4">
    <source>
        <dbReference type="ARBA" id="ARBA00022679"/>
    </source>
</evidence>
<dbReference type="InterPro" id="IPR029044">
    <property type="entry name" value="Nucleotide-diphossugar_trans"/>
</dbReference>
<dbReference type="Gene3D" id="3.90.550.10">
    <property type="entry name" value="Spore Coat Polysaccharide Biosynthesis Protein SpsA, Chain A"/>
    <property type="match status" value="1"/>
</dbReference>
<dbReference type="InterPro" id="IPR006446">
    <property type="entry name" value="RhaTrfase"/>
</dbReference>
<dbReference type="NCBIfam" id="TIGR01556">
    <property type="entry name" value="rhamnosyltran"/>
    <property type="match status" value="1"/>
</dbReference>
<organism evidence="7 8">
    <name type="scientific">Georgenia wutianyii</name>
    <dbReference type="NCBI Taxonomy" id="2585135"/>
    <lineage>
        <taxon>Bacteria</taxon>
        <taxon>Bacillati</taxon>
        <taxon>Actinomycetota</taxon>
        <taxon>Actinomycetes</taxon>
        <taxon>Micrococcales</taxon>
        <taxon>Bogoriellaceae</taxon>
        <taxon>Georgenia</taxon>
    </lineage>
</organism>
<name>A0ABX5VK24_9MICO</name>
<keyword evidence="5" id="KW-1133">Transmembrane helix</keyword>
<evidence type="ECO:0000259" key="6">
    <source>
        <dbReference type="Pfam" id="PF00535"/>
    </source>
</evidence>
<dbReference type="PANTHER" id="PTHR43179">
    <property type="entry name" value="RHAMNOSYLTRANSFERASE WBBL"/>
    <property type="match status" value="1"/>
</dbReference>
<evidence type="ECO:0000256" key="2">
    <source>
        <dbReference type="ARBA" id="ARBA00006739"/>
    </source>
</evidence>